<dbReference type="Proteomes" id="UP000003860">
    <property type="component" value="Unassembled WGS sequence"/>
</dbReference>
<dbReference type="GO" id="GO:0046872">
    <property type="term" value="F:metal ion binding"/>
    <property type="evidence" value="ECO:0007669"/>
    <property type="project" value="UniProtKB-KW"/>
</dbReference>
<keyword evidence="5" id="KW-0411">Iron-sulfur</keyword>
<keyword evidence="2" id="KW-0479">Metal-binding</keyword>
<keyword evidence="7" id="KW-1185">Reference proteome</keyword>
<reference evidence="6" key="1">
    <citation type="submission" date="2009-07" db="EMBL/GenBank/DDBJ databases">
        <authorList>
            <consortium name="US DOE Joint Genome Institute (JGI-PGF)"/>
            <person name="Lucas S."/>
            <person name="Copeland A."/>
            <person name="Lapidus A."/>
            <person name="Glavina del Rio T."/>
            <person name="Tice H."/>
            <person name="Bruce D."/>
            <person name="Goodwin L."/>
            <person name="Pitluck S."/>
            <person name="Larimer F."/>
            <person name="Land M.L."/>
            <person name="Mouttaki H."/>
            <person name="He Z."/>
            <person name="Zhou J."/>
            <person name="Hemme C.L."/>
        </authorList>
    </citation>
    <scope>NUCLEOTIDE SEQUENCE</scope>
    <source>
        <strain evidence="6">DSM 2782</strain>
    </source>
</reference>
<evidence type="ECO:0000256" key="1">
    <source>
        <dbReference type="ARBA" id="ARBA00022485"/>
    </source>
</evidence>
<keyword evidence="1" id="KW-0004">4Fe-4S</keyword>
<dbReference type="RefSeq" id="WP_004615987.1">
    <property type="nucleotide sequence ID" value="NZ_ACXX02000001.1"/>
</dbReference>
<dbReference type="AlphaFoldDB" id="F1T786"/>
<dbReference type="PANTHER" id="PTHR43498:SF1">
    <property type="entry name" value="COB--COM HETERODISULFIDE REDUCTASE IRON-SULFUR SUBUNIT A"/>
    <property type="match status" value="1"/>
</dbReference>
<reference evidence="6" key="2">
    <citation type="submission" date="2011-01" db="EMBL/GenBank/DDBJ databases">
        <title>The Non-contiguous Finished genome of Clostridium papyrosolvens.</title>
        <authorList>
            <person name="Lucas S."/>
            <person name="Copeland A."/>
            <person name="Lapidus A."/>
            <person name="Cheng J.-F."/>
            <person name="Goodwin L."/>
            <person name="Pitluck S."/>
            <person name="Misra M."/>
            <person name="Chertkov O."/>
            <person name="Detter J.C."/>
            <person name="Han C."/>
            <person name="Tapia R."/>
            <person name="Land M."/>
            <person name="Hauser L."/>
            <person name="Kyrpides N."/>
            <person name="Ivanova N."/>
            <person name="Pagani I."/>
            <person name="Mouttaki H."/>
            <person name="He Z."/>
            <person name="Zhou J."/>
            <person name="Hemme C.L."/>
            <person name="Woyke T."/>
        </authorList>
    </citation>
    <scope>NUCLEOTIDE SEQUENCE [LARGE SCALE GENOMIC DNA]</scope>
    <source>
        <strain evidence="6">DSM 2782</strain>
    </source>
</reference>
<dbReference type="SUPFAM" id="SSF51905">
    <property type="entry name" value="FAD/NAD(P)-binding domain"/>
    <property type="match status" value="1"/>
</dbReference>
<evidence type="ECO:0000256" key="3">
    <source>
        <dbReference type="ARBA" id="ARBA00023002"/>
    </source>
</evidence>
<dbReference type="GO" id="GO:0051539">
    <property type="term" value="F:4 iron, 4 sulfur cluster binding"/>
    <property type="evidence" value="ECO:0007669"/>
    <property type="project" value="UniProtKB-KW"/>
</dbReference>
<dbReference type="Pfam" id="PF12831">
    <property type="entry name" value="FAD_oxidored"/>
    <property type="match status" value="1"/>
</dbReference>
<evidence type="ECO:0000256" key="5">
    <source>
        <dbReference type="ARBA" id="ARBA00023014"/>
    </source>
</evidence>
<accession>F1T786</accession>
<organism evidence="6 7">
    <name type="scientific">Ruminiclostridium papyrosolvens DSM 2782</name>
    <dbReference type="NCBI Taxonomy" id="588581"/>
    <lineage>
        <taxon>Bacteria</taxon>
        <taxon>Bacillati</taxon>
        <taxon>Bacillota</taxon>
        <taxon>Clostridia</taxon>
        <taxon>Eubacteriales</taxon>
        <taxon>Oscillospiraceae</taxon>
        <taxon>Ruminiclostridium</taxon>
    </lineage>
</organism>
<protein>
    <submittedName>
        <fullName evidence="6">Glucose-inhibited division protein A</fullName>
    </submittedName>
</protein>
<evidence type="ECO:0000256" key="2">
    <source>
        <dbReference type="ARBA" id="ARBA00022723"/>
    </source>
</evidence>
<dbReference type="InterPro" id="IPR039650">
    <property type="entry name" value="HdrA-like"/>
</dbReference>
<evidence type="ECO:0000313" key="7">
    <source>
        <dbReference type="Proteomes" id="UP000003860"/>
    </source>
</evidence>
<name>F1T786_9FIRM</name>
<dbReference type="STRING" id="588581.Cpap_3766"/>
<dbReference type="eggNOG" id="COG0644">
    <property type="taxonomic scope" value="Bacteria"/>
</dbReference>
<dbReference type="GO" id="GO:0016491">
    <property type="term" value="F:oxidoreductase activity"/>
    <property type="evidence" value="ECO:0007669"/>
    <property type="project" value="UniProtKB-KW"/>
</dbReference>
<proteinExistence type="predicted"/>
<keyword evidence="3" id="KW-0560">Oxidoreductase</keyword>
<dbReference type="Gene3D" id="3.50.50.60">
    <property type="entry name" value="FAD/NAD(P)-binding domain"/>
    <property type="match status" value="1"/>
</dbReference>
<dbReference type="InterPro" id="IPR036188">
    <property type="entry name" value="FAD/NAD-bd_sf"/>
</dbReference>
<dbReference type="EMBL" id="ACXX02000001">
    <property type="protein sequence ID" value="EGD49334.1"/>
    <property type="molecule type" value="Genomic_DNA"/>
</dbReference>
<dbReference type="PANTHER" id="PTHR43498">
    <property type="entry name" value="FERREDOXIN:COB-COM HETERODISULFIDE REDUCTASE SUBUNIT A"/>
    <property type="match status" value="1"/>
</dbReference>
<evidence type="ECO:0000256" key="4">
    <source>
        <dbReference type="ARBA" id="ARBA00023004"/>
    </source>
</evidence>
<gene>
    <name evidence="6" type="ORF">Cpap_3766</name>
</gene>
<sequence length="457" mass="49627">MNIQQLQCDVAVIGGGPAGIAAALAAARNGAKVFLAERNEYLGGNMSSGLPLLGFLDKNGNQVTGGIAQEIVDKLTLRGACLGHNPCPLHNSVTIIDSEMMKVLAFEMCKEAGIQVLLHCEVIDVNVENGRIDRVYLMGKGMRYDIEASVFIDATGDGDVAYLSGATYEKGQQETGILQPPSLLFTLSSFNEENFWRFLEEHPEDLIPAESMNVSNGYDVQFFRSHPGYVFLGLRNTLTRMNEQNLSPFKRDTLIYIKTPHPGQICINATRILNFDGTDLKDLTRGGEEGMQQIVAITEFLKKYIPGFEDTYVSYINSSIGIRETRRFTGIKKLTIDNVTKGVIPVDSIALGSYKVDIHNGLNSSTDLIDLEGPYGIPLGCLISSEVNNLVLSGRCISMDAPSLASARVMTTCMAIGQAAGVCASLSTKNNILPSSVNSAEVRDILLKEKAILSIEQ</sequence>
<comment type="caution">
    <text evidence="6">The sequence shown here is derived from an EMBL/GenBank/DDBJ whole genome shotgun (WGS) entry which is preliminary data.</text>
</comment>
<dbReference type="OrthoDB" id="9777740at2"/>
<evidence type="ECO:0000313" key="6">
    <source>
        <dbReference type="EMBL" id="EGD49334.1"/>
    </source>
</evidence>
<keyword evidence="4" id="KW-0408">Iron</keyword>